<dbReference type="AlphaFoldDB" id="S4PMB5"/>
<dbReference type="EMBL" id="GAIX01001452">
    <property type="protein sequence ID" value="JAA91108.1"/>
    <property type="molecule type" value="Transcribed_RNA"/>
</dbReference>
<reference evidence="1" key="2">
    <citation type="submission" date="2013-05" db="EMBL/GenBank/DDBJ databases">
        <authorList>
            <person name="Carter J.-M."/>
            <person name="Baker S.C."/>
            <person name="Pink R."/>
            <person name="Carter D.R.F."/>
            <person name="Collins A."/>
            <person name="Tomlin J."/>
            <person name="Gibbs M."/>
            <person name="Breuker C.J."/>
        </authorList>
    </citation>
    <scope>NUCLEOTIDE SEQUENCE</scope>
    <source>
        <tissue evidence="1">Ovary</tissue>
    </source>
</reference>
<name>S4PMB5_9NEOP</name>
<sequence>HQFKFFIPTSIQFPRPISRQSPENFILRGKYYSAQVCAQTPINSHSPMPRPEIRHGAEKQPIFKLLD</sequence>
<feature type="non-terminal residue" evidence="1">
    <location>
        <position position="1"/>
    </location>
</feature>
<accession>S4PMB5</accession>
<proteinExistence type="predicted"/>
<reference evidence="1" key="1">
    <citation type="journal article" date="2013" name="BMC Genomics">
        <title>Unscrambling butterfly oogenesis.</title>
        <authorList>
            <person name="Carter J.M."/>
            <person name="Baker S.C."/>
            <person name="Pink R."/>
            <person name="Carter D.R."/>
            <person name="Collins A."/>
            <person name="Tomlin J."/>
            <person name="Gibbs M."/>
            <person name="Breuker C.J."/>
        </authorList>
    </citation>
    <scope>NUCLEOTIDE SEQUENCE</scope>
    <source>
        <tissue evidence="1">Ovary</tissue>
    </source>
</reference>
<protein>
    <submittedName>
        <fullName evidence="1">Serine protease inhibitor 12</fullName>
    </submittedName>
</protein>
<evidence type="ECO:0000313" key="1">
    <source>
        <dbReference type="EMBL" id="JAA91108.1"/>
    </source>
</evidence>
<organism evidence="1">
    <name type="scientific">Pararge aegeria</name>
    <name type="common">speckled wood butterfly</name>
    <dbReference type="NCBI Taxonomy" id="116150"/>
    <lineage>
        <taxon>Eukaryota</taxon>
        <taxon>Metazoa</taxon>
        <taxon>Ecdysozoa</taxon>
        <taxon>Arthropoda</taxon>
        <taxon>Hexapoda</taxon>
        <taxon>Insecta</taxon>
        <taxon>Pterygota</taxon>
        <taxon>Neoptera</taxon>
        <taxon>Endopterygota</taxon>
        <taxon>Lepidoptera</taxon>
        <taxon>Glossata</taxon>
        <taxon>Ditrysia</taxon>
        <taxon>Papilionoidea</taxon>
        <taxon>Nymphalidae</taxon>
        <taxon>Satyrinae</taxon>
        <taxon>Satyrini</taxon>
        <taxon>Parargina</taxon>
        <taxon>Pararge</taxon>
    </lineage>
</organism>